<name>A0ABS2A352_9ACTN</name>
<comment type="caution">
    <text evidence="2">The sequence shown here is derived from an EMBL/GenBank/DDBJ whole genome shotgun (WGS) entry which is preliminary data.</text>
</comment>
<gene>
    <name evidence="2" type="ORF">JIG36_01740</name>
</gene>
<evidence type="ECO:0000313" key="3">
    <source>
        <dbReference type="Proteomes" id="UP000632138"/>
    </source>
</evidence>
<sequence length="267" mass="28434">MKRRLRTLALVCALAVTGCGGPGTTAYPTQAVPSGVTVTTSEDASAAAGPFEGTAAEKYPQGAAGITLPAAKAVKGFTAKEVTAALKKVRAAMIAARLEKAMLVEHRSATLLDLLAPTNRRDVATWFSDDGLMNIATWISPKAQLDPAHPPRVSGRITYASRMVDGFQTLQVTTNFIWVYAFVRPDKPIAAVHDEIVWEFTDPADVQPADRGMWIAEADSYSSMMDCAESDKGLLAPGVPELVEPTSSTNIEDTLKADHSLDIGNDC</sequence>
<organism evidence="2 3">
    <name type="scientific">Paractinoplanes ovalisporus</name>
    <dbReference type="NCBI Taxonomy" id="2810368"/>
    <lineage>
        <taxon>Bacteria</taxon>
        <taxon>Bacillati</taxon>
        <taxon>Actinomycetota</taxon>
        <taxon>Actinomycetes</taxon>
        <taxon>Micromonosporales</taxon>
        <taxon>Micromonosporaceae</taxon>
        <taxon>Paractinoplanes</taxon>
    </lineage>
</organism>
<dbReference type="PROSITE" id="PS51257">
    <property type="entry name" value="PROKAR_LIPOPROTEIN"/>
    <property type="match status" value="1"/>
</dbReference>
<evidence type="ECO:0000256" key="1">
    <source>
        <dbReference type="SAM" id="SignalP"/>
    </source>
</evidence>
<dbReference type="Proteomes" id="UP000632138">
    <property type="component" value="Unassembled WGS sequence"/>
</dbReference>
<feature type="signal peptide" evidence="1">
    <location>
        <begin position="1"/>
        <end position="20"/>
    </location>
</feature>
<evidence type="ECO:0008006" key="4">
    <source>
        <dbReference type="Google" id="ProtNLM"/>
    </source>
</evidence>
<feature type="chain" id="PRO_5045204973" description="Lipoprotein" evidence="1">
    <location>
        <begin position="21"/>
        <end position="267"/>
    </location>
</feature>
<accession>A0ABS2A352</accession>
<keyword evidence="1" id="KW-0732">Signal</keyword>
<protein>
    <recommendedName>
        <fullName evidence="4">Lipoprotein</fullName>
    </recommendedName>
</protein>
<dbReference type="EMBL" id="JAENHP010000001">
    <property type="protein sequence ID" value="MBM2614276.1"/>
    <property type="molecule type" value="Genomic_DNA"/>
</dbReference>
<reference evidence="2 3" key="1">
    <citation type="submission" date="2021-01" db="EMBL/GenBank/DDBJ databases">
        <title>Actinoplanes sp. nov. LDG1-06 isolated from lichen.</title>
        <authorList>
            <person name="Saeng-In P."/>
            <person name="Phongsopitanun W."/>
            <person name="Kanchanasin P."/>
            <person name="Yuki M."/>
            <person name="Kudo T."/>
            <person name="Ohkuma M."/>
            <person name="Tanasupawat S."/>
        </authorList>
    </citation>
    <scope>NUCLEOTIDE SEQUENCE [LARGE SCALE GENOMIC DNA]</scope>
    <source>
        <strain evidence="2 3">LDG1-06</strain>
    </source>
</reference>
<proteinExistence type="predicted"/>
<keyword evidence="3" id="KW-1185">Reference proteome</keyword>
<evidence type="ECO:0000313" key="2">
    <source>
        <dbReference type="EMBL" id="MBM2614276.1"/>
    </source>
</evidence>
<dbReference type="RefSeq" id="WP_203374182.1">
    <property type="nucleotide sequence ID" value="NZ_JAENHP010000001.1"/>
</dbReference>